<feature type="compositionally biased region" description="Polar residues" evidence="2">
    <location>
        <begin position="1311"/>
        <end position="1320"/>
    </location>
</feature>
<accession>A0A078A452</accession>
<feature type="transmembrane region" description="Helical" evidence="3">
    <location>
        <begin position="1433"/>
        <end position="1454"/>
    </location>
</feature>
<keyword evidence="3" id="KW-0472">Membrane</keyword>
<evidence type="ECO:0000313" key="5">
    <source>
        <dbReference type="EMBL" id="CDW76664.1"/>
    </source>
</evidence>
<feature type="transmembrane region" description="Helical" evidence="3">
    <location>
        <begin position="192"/>
        <end position="214"/>
    </location>
</feature>
<feature type="compositionally biased region" description="Low complexity" evidence="2">
    <location>
        <begin position="1337"/>
        <end position="1347"/>
    </location>
</feature>
<keyword evidence="3" id="KW-1133">Transmembrane helix</keyword>
<dbReference type="InterPro" id="IPR000014">
    <property type="entry name" value="PAS"/>
</dbReference>
<protein>
    <submittedName>
        <fullName evidence="5">Pas domain s-box family protein</fullName>
    </submittedName>
</protein>
<feature type="transmembrane region" description="Helical" evidence="3">
    <location>
        <begin position="45"/>
        <end position="63"/>
    </location>
</feature>
<feature type="domain" description="PAS" evidence="4">
    <location>
        <begin position="673"/>
        <end position="749"/>
    </location>
</feature>
<name>A0A078A452_STYLE</name>
<dbReference type="Pfam" id="PF13426">
    <property type="entry name" value="PAS_9"/>
    <property type="match status" value="1"/>
</dbReference>
<evidence type="ECO:0000256" key="3">
    <source>
        <dbReference type="SAM" id="Phobius"/>
    </source>
</evidence>
<feature type="transmembrane region" description="Helical" evidence="3">
    <location>
        <begin position="83"/>
        <end position="109"/>
    </location>
</feature>
<feature type="transmembrane region" description="Helical" evidence="3">
    <location>
        <begin position="316"/>
        <end position="335"/>
    </location>
</feature>
<feature type="transmembrane region" description="Helical" evidence="3">
    <location>
        <begin position="977"/>
        <end position="998"/>
    </location>
</feature>
<dbReference type="SUPFAM" id="SSF55785">
    <property type="entry name" value="PYP-like sensor domain (PAS domain)"/>
    <property type="match status" value="1"/>
</dbReference>
<dbReference type="PANTHER" id="PTHR31600">
    <property type="entry name" value="TINY MACROCYSTS PROTEIN B-RELATED"/>
    <property type="match status" value="1"/>
</dbReference>
<dbReference type="InterPro" id="IPR052994">
    <property type="entry name" value="Tiny_macrocysts_regulators"/>
</dbReference>
<evidence type="ECO:0000256" key="2">
    <source>
        <dbReference type="SAM" id="MobiDB-lite"/>
    </source>
</evidence>
<feature type="transmembrane region" description="Helical" evidence="3">
    <location>
        <begin position="1653"/>
        <end position="1677"/>
    </location>
</feature>
<evidence type="ECO:0000256" key="1">
    <source>
        <dbReference type="SAM" id="Coils"/>
    </source>
</evidence>
<dbReference type="EMBL" id="CCKQ01005430">
    <property type="protein sequence ID" value="CDW76664.1"/>
    <property type="molecule type" value="Genomic_DNA"/>
</dbReference>
<feature type="coiled-coil region" evidence="1">
    <location>
        <begin position="1054"/>
        <end position="1081"/>
    </location>
</feature>
<feature type="transmembrane region" description="Helical" evidence="3">
    <location>
        <begin position="145"/>
        <end position="165"/>
    </location>
</feature>
<keyword evidence="3" id="KW-0812">Transmembrane</keyword>
<feature type="transmembrane region" description="Helical" evidence="3">
    <location>
        <begin position="1193"/>
        <end position="1212"/>
    </location>
</feature>
<sequence>MHQLLSSTANGQGASSFGKIEIKQTVQVNDIISLSSFEIVKNLRIPLLVYLILITFEVSYMISTPIQKLVYGEVTLTEELFQLLTVPVVRVIIIIMSILLMLQSAFIFYRGRDLKIQQTKGNESNSHKQEDQNAQDRQSSIIKSLVKLSGIFLTLITTALSQFTIKMFVSEFYCEMDYEIQHGCDSVLRQMALYFGVIGLVFLSLLIAYSDFFITRQFPDKNIPWASWNDRGAFIRNMYKLVQIIAIEILTEQYIDIINFSCLVLGAYLVYDRLNRPPFYNRLVQGVMIFFECQIFLFSLMTCFEGLAQITLSMSGIVFLFLGATVQSILLHFWITKTEQDIITNDTDMKNFKSLFEIEMYLVVMLHEMEKLVQNEEHGQEKHIHSVISRHMEECENEQCLCRSYEPEYDKKFTTVGSKRLTASMSMGGINHLGSSNSLQDLKRLPYKLTYKTKLDIFKQEFEIRIDKFLEVYPKAYGVKLLKSFFNHKYCDSSYKALFVQLENAITCKNFQGKIFIYHLKTQIQDEMNKSLESPLSFDINQLLKFEKYKLDFERNLEELSLSCQQFWTDLIKEDYDVNKTLGTAYLVSDKIIEIKSLFSKLITINSLCIDTSSTYALAYRYILRDESTFSELVTRIQQIKNSSKLEQQREQGIRFFDSDIYSLLMVSGDVKELGRIKQANSSCRFVYGYDPRDLIGAKINKLMPAPFAAIHDKFLSSFLAKGKSNFLEKNQPLPVMTKDGFLQMTLFYIKPMVSLHFGLIFSTFGKILNKYRIADDSHEYVKMSKLCVLLTDGDGLIHGINEQSCKLMGMPPPNAKKQLSLNDNLLFSIQQICKSAMQQEFEFEVIKGTQMTVDTTFLNKERQFRREFPDIACKIGTYQADVGVHKYSYRDLRSEINIFVIKIDEKDAISVSRIGLNFNDTLKSKSQDELTYSEFSITTANSSVASSQVATSKFKTFKSKIQNMSMPSQVSRFQKISFLTFFLLLGIAACNFAINLIQNHSFMTNLDVLNNLQILIQSVPEASHSTRQIHLISNNLVQQTGDEIIDFYYKTKYNFYSKQLAQTSQRFEQIQNEMKTTLKDKVSFDAYRILVNDVQSDASVKNLSQSMQTALNLFSSKILKLSTYKQERFLNITVPIISFQWDISKNKTTSPINDIQQDIFYIIQNGLGSIVQGLMDLQVKTKDQIYDSSRQAALIALVLAGISIFLVIVLLPTSLPTLTHIEKISQLTLMSLNRLPEVFCLNETKACMEIIHFLNEQKEGEKSTHQMIKKHEHRKQNRQILKLPKNTKNYNAQNSGSSYDSDSDIDKSTLLKSNNATSKQKNKFGDDSASTESRGSATASITSSKITSLSKVRANQNQYQAQQMSQAQRARRNYGGTIELEINQAKTSELLDDDDQEENVELTETEIKQREREKSRKVQINLTFRRKKVKKFLYLIIVALVIAIYFGITSYYLNLVHQYERMYSKNFDEIGERIQCYTNAASYTIDTLARNKNIKYKDQKMASKYFIESCLEKEQTYLNLLLDGQVADSTIDTFVSLNSQFNGDSICETLSRYRGLDFYQCGEVMNGILVKGLTETLFHFLRNLQSTRLIFDDTVPLMNDTEQIQIIKELLKREQSNELISLHEIYLKQAFEYMRGESLLIIQSFFNKLNGYYNMLFGIFVGLLTVTQVIVSLYLVKKLSIQIIKMYHVVLLIPFSGRTQNDLNRLMMIKL</sequence>
<feature type="transmembrane region" description="Helical" evidence="3">
    <location>
        <begin position="254"/>
        <end position="271"/>
    </location>
</feature>
<evidence type="ECO:0000313" key="6">
    <source>
        <dbReference type="Proteomes" id="UP000039865"/>
    </source>
</evidence>
<evidence type="ECO:0000259" key="4">
    <source>
        <dbReference type="Pfam" id="PF13426"/>
    </source>
</evidence>
<keyword evidence="1" id="KW-0175">Coiled coil</keyword>
<dbReference type="Proteomes" id="UP000039865">
    <property type="component" value="Unassembled WGS sequence"/>
</dbReference>
<dbReference type="InterPro" id="IPR035965">
    <property type="entry name" value="PAS-like_dom_sf"/>
</dbReference>
<feature type="transmembrane region" description="Helical" evidence="3">
    <location>
        <begin position="283"/>
        <end position="304"/>
    </location>
</feature>
<reference evidence="5 6" key="1">
    <citation type="submission" date="2014-06" db="EMBL/GenBank/DDBJ databases">
        <authorList>
            <person name="Swart Estienne"/>
        </authorList>
    </citation>
    <scope>NUCLEOTIDE SEQUENCE [LARGE SCALE GENOMIC DNA]</scope>
    <source>
        <strain evidence="5 6">130c</strain>
    </source>
</reference>
<feature type="compositionally biased region" description="Basic residues" evidence="2">
    <location>
        <begin position="1268"/>
        <end position="1278"/>
    </location>
</feature>
<dbReference type="InParanoid" id="A0A078A452"/>
<dbReference type="PANTHER" id="PTHR31600:SF2">
    <property type="entry name" value="GAMETE ENRICHED GENE 10 PROTEIN-RELATED"/>
    <property type="match status" value="1"/>
</dbReference>
<organism evidence="5 6">
    <name type="scientific">Stylonychia lemnae</name>
    <name type="common">Ciliate</name>
    <dbReference type="NCBI Taxonomy" id="5949"/>
    <lineage>
        <taxon>Eukaryota</taxon>
        <taxon>Sar</taxon>
        <taxon>Alveolata</taxon>
        <taxon>Ciliophora</taxon>
        <taxon>Intramacronucleata</taxon>
        <taxon>Spirotrichea</taxon>
        <taxon>Stichotrichia</taxon>
        <taxon>Sporadotrichida</taxon>
        <taxon>Oxytrichidae</taxon>
        <taxon>Stylonychinae</taxon>
        <taxon>Stylonychia</taxon>
    </lineage>
</organism>
<proteinExistence type="predicted"/>
<dbReference type="OrthoDB" id="542352at2759"/>
<gene>
    <name evidence="5" type="primary">Contig7142.g7643</name>
    <name evidence="5" type="ORF">STYLEM_5625</name>
</gene>
<dbReference type="Gene3D" id="3.30.450.20">
    <property type="entry name" value="PAS domain"/>
    <property type="match status" value="1"/>
</dbReference>
<keyword evidence="6" id="KW-1185">Reference proteome</keyword>
<feature type="region of interest" description="Disordered" evidence="2">
    <location>
        <begin position="1262"/>
        <end position="1347"/>
    </location>
</feature>